<dbReference type="Proteomes" id="UP000238325">
    <property type="component" value="Unassembled WGS sequence"/>
</dbReference>
<name>A0A2S9CPH3_CHRCI</name>
<reference evidence="3 4" key="1">
    <citation type="submission" date="2017-09" db="EMBL/GenBank/DDBJ databases">
        <title>Genomic, metabolic, and phenotypic characteristics of bacterial isolates from the natural microbiome of the model nematode Caenorhabditis elegans.</title>
        <authorList>
            <person name="Zimmermann J."/>
            <person name="Obeng N."/>
            <person name="Yang W."/>
            <person name="Obeng O."/>
            <person name="Kissoyan K."/>
            <person name="Pees B."/>
            <person name="Dirksen P."/>
            <person name="Hoppner M."/>
            <person name="Franke A."/>
            <person name="Rosenstiel P."/>
            <person name="Leippe M."/>
            <person name="Dierking K."/>
            <person name="Kaleta C."/>
            <person name="Schulenburg H."/>
        </authorList>
    </citation>
    <scope>NUCLEOTIDE SEQUENCE [LARGE SCALE GENOMIC DNA]</scope>
    <source>
        <strain evidence="1 4">MYb25</strain>
        <strain evidence="2 3">MYb44</strain>
    </source>
</reference>
<evidence type="ECO:0000313" key="2">
    <source>
        <dbReference type="EMBL" id="PRB88768.1"/>
    </source>
</evidence>
<dbReference type="EMBL" id="PCPP01000003">
    <property type="protein sequence ID" value="PRB82393.1"/>
    <property type="molecule type" value="Genomic_DNA"/>
</dbReference>
<dbReference type="EMBL" id="PCPH01000004">
    <property type="protein sequence ID" value="PRB88768.1"/>
    <property type="molecule type" value="Genomic_DNA"/>
</dbReference>
<evidence type="ECO:0000313" key="1">
    <source>
        <dbReference type="EMBL" id="PRB82393.1"/>
    </source>
</evidence>
<proteinExistence type="predicted"/>
<sequence>MRIKSMMIGFLSFVFITVLSGCSWLTDFYIQNLTGAKKIIKINYNYPVSKAIDDESGSFAFNYENGILSPRSFYKIKNPKALEKIQVRDSSIVIELYPNSTTKIHKSHNGSWRYMIKSVEIDGTIFYPAELKDKIKFIRNDYVYKIE</sequence>
<evidence type="ECO:0000313" key="3">
    <source>
        <dbReference type="Proteomes" id="UP000238325"/>
    </source>
</evidence>
<dbReference type="AlphaFoldDB" id="A0A2S9CPH3"/>
<dbReference type="PROSITE" id="PS51257">
    <property type="entry name" value="PROKAR_LIPOPROTEIN"/>
    <property type="match status" value="1"/>
</dbReference>
<evidence type="ECO:0000313" key="4">
    <source>
        <dbReference type="Proteomes" id="UP000238534"/>
    </source>
</evidence>
<keyword evidence="3" id="KW-1185">Reference proteome</keyword>
<protein>
    <recommendedName>
        <fullName evidence="5">Lipoprotein</fullName>
    </recommendedName>
</protein>
<dbReference type="Proteomes" id="UP000238534">
    <property type="component" value="Unassembled WGS sequence"/>
</dbReference>
<gene>
    <name evidence="1" type="ORF">CQ022_17000</name>
    <name evidence="2" type="ORF">CQ033_15895</name>
</gene>
<dbReference type="OrthoDB" id="1272252at2"/>
<dbReference type="RefSeq" id="WP_105683518.1">
    <property type="nucleotide sequence ID" value="NZ_JBBGZD010000003.1"/>
</dbReference>
<accession>A0A2S9CPH3</accession>
<comment type="caution">
    <text evidence="1">The sequence shown here is derived from an EMBL/GenBank/DDBJ whole genome shotgun (WGS) entry which is preliminary data.</text>
</comment>
<organism evidence="1 4">
    <name type="scientific">Chryseobacterium culicis</name>
    <dbReference type="NCBI Taxonomy" id="680127"/>
    <lineage>
        <taxon>Bacteria</taxon>
        <taxon>Pseudomonadati</taxon>
        <taxon>Bacteroidota</taxon>
        <taxon>Flavobacteriia</taxon>
        <taxon>Flavobacteriales</taxon>
        <taxon>Weeksellaceae</taxon>
        <taxon>Chryseobacterium group</taxon>
        <taxon>Chryseobacterium</taxon>
    </lineage>
</organism>
<evidence type="ECO:0008006" key="5">
    <source>
        <dbReference type="Google" id="ProtNLM"/>
    </source>
</evidence>